<name>A0A0E9QB74_ANGAN</name>
<evidence type="ECO:0000313" key="1">
    <source>
        <dbReference type="EMBL" id="JAH14019.1"/>
    </source>
</evidence>
<reference evidence="1" key="2">
    <citation type="journal article" date="2015" name="Fish Shellfish Immunol.">
        <title>Early steps in the European eel (Anguilla anguilla)-Vibrio vulnificus interaction in the gills: Role of the RtxA13 toxin.</title>
        <authorList>
            <person name="Callol A."/>
            <person name="Pajuelo D."/>
            <person name="Ebbesson L."/>
            <person name="Teles M."/>
            <person name="MacKenzie S."/>
            <person name="Amaro C."/>
        </authorList>
    </citation>
    <scope>NUCLEOTIDE SEQUENCE</scope>
</reference>
<protein>
    <submittedName>
        <fullName evidence="1">Uncharacterized protein</fullName>
    </submittedName>
</protein>
<sequence length="35" mass="3820">MNSEVSQPQNSTLTDGSYSVLPSVREIHKCAKAKN</sequence>
<dbReference type="AlphaFoldDB" id="A0A0E9QB74"/>
<reference evidence="1" key="1">
    <citation type="submission" date="2014-11" db="EMBL/GenBank/DDBJ databases">
        <authorList>
            <person name="Amaro Gonzalez C."/>
        </authorList>
    </citation>
    <scope>NUCLEOTIDE SEQUENCE</scope>
</reference>
<dbReference type="EMBL" id="GBXM01094558">
    <property type="protein sequence ID" value="JAH14019.1"/>
    <property type="molecule type" value="Transcribed_RNA"/>
</dbReference>
<dbReference type="EMBL" id="GBXM01096009">
    <property type="protein sequence ID" value="JAH12568.1"/>
    <property type="molecule type" value="Transcribed_RNA"/>
</dbReference>
<proteinExistence type="predicted"/>
<accession>A0A0E9QB74</accession>
<organism evidence="1">
    <name type="scientific">Anguilla anguilla</name>
    <name type="common">European freshwater eel</name>
    <name type="synonym">Muraena anguilla</name>
    <dbReference type="NCBI Taxonomy" id="7936"/>
    <lineage>
        <taxon>Eukaryota</taxon>
        <taxon>Metazoa</taxon>
        <taxon>Chordata</taxon>
        <taxon>Craniata</taxon>
        <taxon>Vertebrata</taxon>
        <taxon>Euteleostomi</taxon>
        <taxon>Actinopterygii</taxon>
        <taxon>Neopterygii</taxon>
        <taxon>Teleostei</taxon>
        <taxon>Anguilliformes</taxon>
        <taxon>Anguillidae</taxon>
        <taxon>Anguilla</taxon>
    </lineage>
</organism>